<dbReference type="STRING" id="1619234.SAMN05421730_103218"/>
<protein>
    <recommendedName>
        <fullName evidence="7">Porphobilinogen deaminase</fullName>
        <shortName evidence="7">PBG</shortName>
        <ecNumber evidence="7">2.5.1.61</ecNumber>
    </recommendedName>
    <alternativeName>
        <fullName evidence="7">Hydroxymethylbilane synthase</fullName>
        <shortName evidence="7">HMBS</shortName>
    </alternativeName>
    <alternativeName>
        <fullName evidence="7">Pre-uroporphyrinogen synthase</fullName>
    </alternativeName>
</protein>
<dbReference type="CDD" id="cd13647">
    <property type="entry name" value="PBP2_PBGD_2"/>
    <property type="match status" value="1"/>
</dbReference>
<dbReference type="Gene3D" id="3.40.190.10">
    <property type="entry name" value="Periplasmic binding protein-like II"/>
    <property type="match status" value="2"/>
</dbReference>
<comment type="catalytic activity">
    <reaction evidence="6 7">
        <text>4 porphobilinogen + H2O = hydroxymethylbilane + 4 NH4(+)</text>
        <dbReference type="Rhea" id="RHEA:13185"/>
        <dbReference type="ChEBI" id="CHEBI:15377"/>
        <dbReference type="ChEBI" id="CHEBI:28938"/>
        <dbReference type="ChEBI" id="CHEBI:57845"/>
        <dbReference type="ChEBI" id="CHEBI:58126"/>
        <dbReference type="EC" id="2.5.1.61"/>
    </reaction>
</comment>
<dbReference type="SUPFAM" id="SSF53850">
    <property type="entry name" value="Periplasmic binding protein-like II"/>
    <property type="match status" value="1"/>
</dbReference>
<gene>
    <name evidence="7" type="primary">hemC</name>
    <name evidence="10" type="ORF">SAMN05421730_103218</name>
</gene>
<dbReference type="InterPro" id="IPR036803">
    <property type="entry name" value="Porphobilinogen_deaminase_C_sf"/>
</dbReference>
<dbReference type="OrthoDB" id="9810298at2"/>
<accession>A0A1D3TXL5</accession>
<evidence type="ECO:0000256" key="7">
    <source>
        <dbReference type="HAMAP-Rule" id="MF_00260"/>
    </source>
</evidence>
<proteinExistence type="inferred from homology"/>
<reference evidence="10 11" key="1">
    <citation type="submission" date="2016-09" db="EMBL/GenBank/DDBJ databases">
        <authorList>
            <person name="Capua I."/>
            <person name="De Benedictis P."/>
            <person name="Joannis T."/>
            <person name="Lombin L.H."/>
            <person name="Cattoli G."/>
        </authorList>
    </citation>
    <scope>NUCLEOTIDE SEQUENCE [LARGE SCALE GENOMIC DNA]</scope>
    <source>
        <strain evidence="10 11">GluBS11</strain>
    </source>
</reference>
<evidence type="ECO:0000256" key="6">
    <source>
        <dbReference type="ARBA" id="ARBA00048169"/>
    </source>
</evidence>
<evidence type="ECO:0000256" key="3">
    <source>
        <dbReference type="ARBA" id="ARBA00011245"/>
    </source>
</evidence>
<keyword evidence="5 7" id="KW-0627">Porphyrin biosynthesis</keyword>
<dbReference type="Pfam" id="PF01379">
    <property type="entry name" value="Porphobil_deam"/>
    <property type="match status" value="1"/>
</dbReference>
<evidence type="ECO:0000313" key="11">
    <source>
        <dbReference type="Proteomes" id="UP000199315"/>
    </source>
</evidence>
<evidence type="ECO:0000256" key="4">
    <source>
        <dbReference type="ARBA" id="ARBA00022679"/>
    </source>
</evidence>
<dbReference type="GO" id="GO:0006782">
    <property type="term" value="P:protoporphyrinogen IX biosynthetic process"/>
    <property type="evidence" value="ECO:0007669"/>
    <property type="project" value="UniProtKB-UniRule"/>
</dbReference>
<comment type="cofactor">
    <cofactor evidence="7">
        <name>dipyrromethane</name>
        <dbReference type="ChEBI" id="CHEBI:60342"/>
    </cofactor>
    <text evidence="7">Binds 1 dipyrromethane group covalently.</text>
</comment>
<comment type="miscellaneous">
    <text evidence="7">The porphobilinogen subunits are added to the dipyrromethane group.</text>
</comment>
<dbReference type="NCBIfam" id="TIGR00212">
    <property type="entry name" value="hemC"/>
    <property type="match status" value="1"/>
</dbReference>
<name>A0A1D3TXL5_9FIRM</name>
<evidence type="ECO:0000259" key="8">
    <source>
        <dbReference type="Pfam" id="PF01379"/>
    </source>
</evidence>
<feature type="domain" description="Porphobilinogen deaminase C-terminal" evidence="9">
    <location>
        <begin position="225"/>
        <end position="294"/>
    </location>
</feature>
<dbReference type="InterPro" id="IPR022417">
    <property type="entry name" value="Porphobilin_deaminase_N"/>
</dbReference>
<dbReference type="InterPro" id="IPR000860">
    <property type="entry name" value="HemC"/>
</dbReference>
<comment type="function">
    <text evidence="1 7">Tetrapolymerization of the monopyrrole PBG into the hydroxymethylbilane pre-uroporphyrinogen in several discrete steps.</text>
</comment>
<dbReference type="PRINTS" id="PR00151">
    <property type="entry name" value="PORPHBDMNASE"/>
</dbReference>
<dbReference type="InterPro" id="IPR022419">
    <property type="entry name" value="Porphobilin_deaminase_cofac_BS"/>
</dbReference>
<comment type="similarity">
    <text evidence="2 7">Belongs to the HMBS family.</text>
</comment>
<feature type="domain" description="Porphobilinogen deaminase N-terminal" evidence="8">
    <location>
        <begin position="6"/>
        <end position="209"/>
    </location>
</feature>
<keyword evidence="4 7" id="KW-0808">Transferase</keyword>
<dbReference type="AlphaFoldDB" id="A0A1D3TXL5"/>
<dbReference type="Pfam" id="PF03900">
    <property type="entry name" value="Porphobil_deamC"/>
    <property type="match status" value="1"/>
</dbReference>
<dbReference type="PROSITE" id="PS00533">
    <property type="entry name" value="PORPHOBILINOGEN_DEAM"/>
    <property type="match status" value="1"/>
</dbReference>
<evidence type="ECO:0000313" key="10">
    <source>
        <dbReference type="EMBL" id="SCP99098.1"/>
    </source>
</evidence>
<keyword evidence="11" id="KW-1185">Reference proteome</keyword>
<dbReference type="EMBL" id="FMKA01000032">
    <property type="protein sequence ID" value="SCP99098.1"/>
    <property type="molecule type" value="Genomic_DNA"/>
</dbReference>
<dbReference type="InterPro" id="IPR022418">
    <property type="entry name" value="Porphobilinogen_deaminase_C"/>
</dbReference>
<dbReference type="EC" id="2.5.1.61" evidence="7"/>
<dbReference type="RefSeq" id="WP_091236368.1">
    <property type="nucleotide sequence ID" value="NZ_FMKA01000032.1"/>
</dbReference>
<sequence>MEKRKIIVGSRDSVLAVAQTKLVMEAIRRANPGIELELVTRKTTGDMILDKTLDKIGGKGLFVKELDQGLLAGEIDIAVHSLKDMPMEENPELPIAAFFMRGDPRDVLVMPAGQKDPGTLDGMDAIGTSSARRQLQIRDMYPEAGLKSIRGNIITRLDKLDRGEYSALVLAASGLMRAGLEDRISRYFSPEEMVPAAGQGILAVQARRDLDVSFLEAVNDRNTAFAAEAERSFVAALDGGCSSPIAAYATVDGEKLKLTGLYFNEDTKEHLVDSITGDRTEAKQLGQVLAVRMKGGLS</sequence>
<dbReference type="GO" id="GO:0004418">
    <property type="term" value="F:hydroxymethylbilane synthase activity"/>
    <property type="evidence" value="ECO:0007669"/>
    <property type="project" value="UniProtKB-UniRule"/>
</dbReference>
<dbReference type="Proteomes" id="UP000199315">
    <property type="component" value="Unassembled WGS sequence"/>
</dbReference>
<dbReference type="FunFam" id="3.40.190.10:FF:000005">
    <property type="entry name" value="Porphobilinogen deaminase"/>
    <property type="match status" value="1"/>
</dbReference>
<dbReference type="Gene3D" id="3.30.160.40">
    <property type="entry name" value="Porphobilinogen deaminase, C-terminal domain"/>
    <property type="match status" value="1"/>
</dbReference>
<feature type="modified residue" description="S-(dipyrrolylmethanemethyl)cysteine" evidence="7">
    <location>
        <position position="241"/>
    </location>
</feature>
<dbReference type="GO" id="GO:0005737">
    <property type="term" value="C:cytoplasm"/>
    <property type="evidence" value="ECO:0007669"/>
    <property type="project" value="UniProtKB-UniRule"/>
</dbReference>
<evidence type="ECO:0000259" key="9">
    <source>
        <dbReference type="Pfam" id="PF03900"/>
    </source>
</evidence>
<evidence type="ECO:0000256" key="2">
    <source>
        <dbReference type="ARBA" id="ARBA00005638"/>
    </source>
</evidence>
<dbReference type="PANTHER" id="PTHR11557:SF0">
    <property type="entry name" value="PORPHOBILINOGEN DEAMINASE"/>
    <property type="match status" value="1"/>
</dbReference>
<evidence type="ECO:0000256" key="1">
    <source>
        <dbReference type="ARBA" id="ARBA00002869"/>
    </source>
</evidence>
<dbReference type="PANTHER" id="PTHR11557">
    <property type="entry name" value="PORPHOBILINOGEN DEAMINASE"/>
    <property type="match status" value="1"/>
</dbReference>
<dbReference type="PIRSF" id="PIRSF001438">
    <property type="entry name" value="4pyrrol_synth_OHMeBilane_synth"/>
    <property type="match status" value="1"/>
</dbReference>
<comment type="subunit">
    <text evidence="3 7">Monomer.</text>
</comment>
<dbReference type="SUPFAM" id="SSF54782">
    <property type="entry name" value="Porphobilinogen deaminase (hydroxymethylbilane synthase), C-terminal domain"/>
    <property type="match status" value="1"/>
</dbReference>
<organism evidence="10 11">
    <name type="scientific">Anaerobium acetethylicum</name>
    <dbReference type="NCBI Taxonomy" id="1619234"/>
    <lineage>
        <taxon>Bacteria</taxon>
        <taxon>Bacillati</taxon>
        <taxon>Bacillota</taxon>
        <taxon>Clostridia</taxon>
        <taxon>Lachnospirales</taxon>
        <taxon>Lachnospiraceae</taxon>
        <taxon>Anaerobium</taxon>
    </lineage>
</organism>
<dbReference type="HAMAP" id="MF_00260">
    <property type="entry name" value="Porphobil_deam"/>
    <property type="match status" value="1"/>
</dbReference>
<evidence type="ECO:0000256" key="5">
    <source>
        <dbReference type="ARBA" id="ARBA00023244"/>
    </source>
</evidence>